<proteinExistence type="predicted"/>
<evidence type="ECO:0000313" key="3">
    <source>
        <dbReference type="EMBL" id="MPN48217.1"/>
    </source>
</evidence>
<evidence type="ECO:0000256" key="1">
    <source>
        <dbReference type="ARBA" id="ARBA00023102"/>
    </source>
</evidence>
<accession>A0A645IA59</accession>
<dbReference type="GO" id="GO:0006427">
    <property type="term" value="P:histidyl-tRNA aminoacylation"/>
    <property type="evidence" value="ECO:0007669"/>
    <property type="project" value="TreeGrafter"/>
</dbReference>
<name>A0A645IA59_9ZZZZ</name>
<dbReference type="GO" id="GO:0000105">
    <property type="term" value="P:L-histidine biosynthetic process"/>
    <property type="evidence" value="ECO:0007669"/>
    <property type="project" value="UniProtKB-KW"/>
</dbReference>
<keyword evidence="3" id="KW-0328">Glycosyltransferase</keyword>
<organism evidence="3">
    <name type="scientific">bioreactor metagenome</name>
    <dbReference type="NCBI Taxonomy" id="1076179"/>
    <lineage>
        <taxon>unclassified sequences</taxon>
        <taxon>metagenomes</taxon>
        <taxon>ecological metagenomes</taxon>
    </lineage>
</organism>
<dbReference type="PANTHER" id="PTHR43707">
    <property type="entry name" value="HISTIDYL-TRNA SYNTHETASE"/>
    <property type="match status" value="1"/>
</dbReference>
<keyword evidence="1" id="KW-0028">Amino-acid biosynthesis</keyword>
<dbReference type="GO" id="GO:0004821">
    <property type="term" value="F:histidine-tRNA ligase activity"/>
    <property type="evidence" value="ECO:0007669"/>
    <property type="project" value="TreeGrafter"/>
</dbReference>
<feature type="domain" description="Class II Histidinyl-tRNA synthetase (HisRS)-like catalytic core" evidence="2">
    <location>
        <begin position="5"/>
        <end position="81"/>
    </location>
</feature>
<protein>
    <submittedName>
        <fullName evidence="3">ATP phosphoribosyltransferase regulatory subunit</fullName>
    </submittedName>
</protein>
<dbReference type="Pfam" id="PF13393">
    <property type="entry name" value="tRNA-synt_His"/>
    <property type="match status" value="1"/>
</dbReference>
<reference evidence="3" key="1">
    <citation type="submission" date="2019-08" db="EMBL/GenBank/DDBJ databases">
        <authorList>
            <person name="Kucharzyk K."/>
            <person name="Murdoch R.W."/>
            <person name="Higgins S."/>
            <person name="Loffler F."/>
        </authorList>
    </citation>
    <scope>NUCLEOTIDE SEQUENCE</scope>
</reference>
<dbReference type="InterPro" id="IPR045864">
    <property type="entry name" value="aa-tRNA-synth_II/BPL/LPL"/>
</dbReference>
<dbReference type="AlphaFoldDB" id="A0A645IA59"/>
<dbReference type="GO" id="GO:0005737">
    <property type="term" value="C:cytoplasm"/>
    <property type="evidence" value="ECO:0007669"/>
    <property type="project" value="InterPro"/>
</dbReference>
<dbReference type="InterPro" id="IPR004516">
    <property type="entry name" value="HisRS/HisZ"/>
</dbReference>
<keyword evidence="3" id="KW-0808">Transferase</keyword>
<dbReference type="InterPro" id="IPR041715">
    <property type="entry name" value="HisRS-like_core"/>
</dbReference>
<dbReference type="EMBL" id="VSSQ01110331">
    <property type="protein sequence ID" value="MPN48217.1"/>
    <property type="molecule type" value="Genomic_DNA"/>
</dbReference>
<dbReference type="GO" id="GO:0016757">
    <property type="term" value="F:glycosyltransferase activity"/>
    <property type="evidence" value="ECO:0007669"/>
    <property type="project" value="UniProtKB-KW"/>
</dbReference>
<gene>
    <name evidence="3" type="primary">hisZ_18</name>
    <name evidence="3" type="ORF">SDC9_195822</name>
</gene>
<dbReference type="PANTHER" id="PTHR43707:SF6">
    <property type="entry name" value="ATP PHOSPHORIBOSYLTRANSFERASE REGULATORY SUBUNIT"/>
    <property type="match status" value="1"/>
</dbReference>
<keyword evidence="1" id="KW-0368">Histidine biosynthesis</keyword>
<sequence>MLAILNYLSQVCGELCSLGYREYLSIDLGMVHHIHYYTGLIFRGYVKGSGENCLAGGRYDTLTQNFGKTLPATGFAMNTESILDAASRRGDDHDSALRPDLIIHYDEGCLKEAQALLEEKTNQGLICELSVFEDVGQSVRYARLRKVKEALYHVSEDGTASMELEGE</sequence>
<evidence type="ECO:0000259" key="2">
    <source>
        <dbReference type="Pfam" id="PF13393"/>
    </source>
</evidence>
<dbReference type="Gene3D" id="3.30.930.10">
    <property type="entry name" value="Bira Bifunctional Protein, Domain 2"/>
    <property type="match status" value="1"/>
</dbReference>
<comment type="caution">
    <text evidence="3">The sequence shown here is derived from an EMBL/GenBank/DDBJ whole genome shotgun (WGS) entry which is preliminary data.</text>
</comment>
<dbReference type="SUPFAM" id="SSF55681">
    <property type="entry name" value="Class II aaRS and biotin synthetases"/>
    <property type="match status" value="1"/>
</dbReference>